<dbReference type="PANTHER" id="PTHR15835:SF6">
    <property type="entry name" value="ZINC FINGER C3HC-TYPE PROTEIN 1"/>
    <property type="match status" value="1"/>
</dbReference>
<feature type="domain" description="C3HC-type" evidence="3">
    <location>
        <begin position="8"/>
        <end position="60"/>
    </location>
</feature>
<dbReference type="AlphaFoldDB" id="A0AAD6KA45"/>
<comment type="caution">
    <text evidence="4">The sequence shown here is derived from an EMBL/GenBank/DDBJ whole genome shotgun (WGS) entry which is preliminary data.</text>
</comment>
<dbReference type="Proteomes" id="UP001162972">
    <property type="component" value="Chromosome 12"/>
</dbReference>
<proteinExistence type="predicted"/>
<organism evidence="4 5">
    <name type="scientific">Salix udensis</name>
    <dbReference type="NCBI Taxonomy" id="889485"/>
    <lineage>
        <taxon>Eukaryota</taxon>
        <taxon>Viridiplantae</taxon>
        <taxon>Streptophyta</taxon>
        <taxon>Embryophyta</taxon>
        <taxon>Tracheophyta</taxon>
        <taxon>Spermatophyta</taxon>
        <taxon>Magnoliopsida</taxon>
        <taxon>eudicotyledons</taxon>
        <taxon>Gunneridae</taxon>
        <taxon>Pentapetalae</taxon>
        <taxon>rosids</taxon>
        <taxon>fabids</taxon>
        <taxon>Malpighiales</taxon>
        <taxon>Salicaceae</taxon>
        <taxon>Saliceae</taxon>
        <taxon>Salix</taxon>
    </lineage>
</organism>
<dbReference type="GO" id="GO:0008270">
    <property type="term" value="F:zinc ion binding"/>
    <property type="evidence" value="ECO:0007669"/>
    <property type="project" value="InterPro"/>
</dbReference>
<accession>A0AAD6KA45</accession>
<evidence type="ECO:0000256" key="1">
    <source>
        <dbReference type="ARBA" id="ARBA00004123"/>
    </source>
</evidence>
<evidence type="ECO:0000313" key="4">
    <source>
        <dbReference type="EMBL" id="KAJ6418507.1"/>
    </source>
</evidence>
<comment type="subcellular location">
    <subcellularLocation>
        <location evidence="1">Nucleus</location>
    </subcellularLocation>
</comment>
<dbReference type="GO" id="GO:0005634">
    <property type="term" value="C:nucleus"/>
    <property type="evidence" value="ECO:0007669"/>
    <property type="project" value="UniProtKB-SubCell"/>
</dbReference>
<evidence type="ECO:0000313" key="5">
    <source>
        <dbReference type="Proteomes" id="UP001162972"/>
    </source>
</evidence>
<protein>
    <recommendedName>
        <fullName evidence="3">C3HC-type domain-containing protein</fullName>
    </recommendedName>
</protein>
<sequence>MFSVEKGASVFSLKLDNGHKLSCPWIENACDEILAEFAPTPPQLLVDKFREHSCALLRLSAPQMISSSAIEYVRCHQLEEFLRQSPKLENGNGSANLSQIQFFVNDSDADSANLYYKAQKLASLCGWKPRALPCVVECKDRSAQLFKDLDVRDSYHMVINGQNPSIRVYSVASEQSVEANEESVTCSGRHADPNGDAIDYKLCGASVGLWTFSMVPQPLELFRFH</sequence>
<reference evidence="4 5" key="1">
    <citation type="journal article" date="2023" name="Int. J. Mol. Sci.">
        <title>De Novo Assembly and Annotation of 11 Diverse Shrub Willow (Salix) Genomes Reveals Novel Gene Organization in Sex-Linked Regions.</title>
        <authorList>
            <person name="Hyden B."/>
            <person name="Feng K."/>
            <person name="Yates T.B."/>
            <person name="Jawdy S."/>
            <person name="Cereghino C."/>
            <person name="Smart L.B."/>
            <person name="Muchero W."/>
        </authorList>
    </citation>
    <scope>NUCLEOTIDE SEQUENCE [LARGE SCALE GENOMIC DNA]</scope>
    <source>
        <tissue evidence="4">Shoot tip</tissue>
    </source>
</reference>
<dbReference type="InterPro" id="IPR012935">
    <property type="entry name" value="NuBaID_N"/>
</dbReference>
<keyword evidence="2" id="KW-0539">Nucleus</keyword>
<dbReference type="PANTHER" id="PTHR15835">
    <property type="entry name" value="NUCLEAR-INTERACTING PARTNER OF ALK"/>
    <property type="match status" value="1"/>
</dbReference>
<dbReference type="EMBL" id="JAPFFJ010000010">
    <property type="protein sequence ID" value="KAJ6418507.1"/>
    <property type="molecule type" value="Genomic_DNA"/>
</dbReference>
<dbReference type="Pfam" id="PF07967">
    <property type="entry name" value="zf-C3HC"/>
    <property type="match status" value="1"/>
</dbReference>
<gene>
    <name evidence="4" type="ORF">OIU84_001797</name>
</gene>
<name>A0AAD6KA45_9ROSI</name>
<evidence type="ECO:0000256" key="2">
    <source>
        <dbReference type="ARBA" id="ARBA00023242"/>
    </source>
</evidence>
<keyword evidence="5" id="KW-1185">Reference proteome</keyword>
<evidence type="ECO:0000259" key="3">
    <source>
        <dbReference type="Pfam" id="PF07967"/>
    </source>
</evidence>